<sequence>MTFQLSQRSLDRLKGVDEDLVAVVKRAIELTEIDFGITEGIRTLDRQRVLFNEGKSKTMNSKHLIGRAVDVVAYVDGKVTWDKEHYITISKAFKEAAKELNVSIRWGGDFKSFFDGPHFELI</sequence>
<keyword evidence="2" id="KW-0645">Protease</keyword>
<evidence type="ECO:0000313" key="2">
    <source>
        <dbReference type="EMBL" id="CAB4139556.1"/>
    </source>
</evidence>
<keyword evidence="2" id="KW-0121">Carboxypeptidase</keyword>
<dbReference type="InterPro" id="IPR009045">
    <property type="entry name" value="Zn_M74/Hedgehog-like"/>
</dbReference>
<dbReference type="GO" id="GO:0004180">
    <property type="term" value="F:carboxypeptidase activity"/>
    <property type="evidence" value="ECO:0007669"/>
    <property type="project" value="UniProtKB-KW"/>
</dbReference>
<dbReference type="SUPFAM" id="SSF55166">
    <property type="entry name" value="Hedgehog/DD-peptidase"/>
    <property type="match status" value="1"/>
</dbReference>
<feature type="domain" description="Peptidase M15C" evidence="1">
    <location>
        <begin position="55"/>
        <end position="121"/>
    </location>
</feature>
<reference evidence="2" key="1">
    <citation type="submission" date="2020-04" db="EMBL/GenBank/DDBJ databases">
        <authorList>
            <person name="Chiriac C."/>
            <person name="Salcher M."/>
            <person name="Ghai R."/>
            <person name="Kavagutti S V."/>
        </authorList>
    </citation>
    <scope>NUCLEOTIDE SEQUENCE</scope>
</reference>
<dbReference type="Pfam" id="PF13539">
    <property type="entry name" value="Peptidase_M15_4"/>
    <property type="match status" value="1"/>
</dbReference>
<name>A0A6J5M3A0_9CAUD</name>
<evidence type="ECO:0000259" key="1">
    <source>
        <dbReference type="Pfam" id="PF13539"/>
    </source>
</evidence>
<dbReference type="InterPro" id="IPR039561">
    <property type="entry name" value="Peptidase_M15C"/>
</dbReference>
<keyword evidence="2" id="KW-0378">Hydrolase</keyword>
<dbReference type="CDD" id="cd14845">
    <property type="entry name" value="L-Ala-D-Glu_peptidase_like"/>
    <property type="match status" value="1"/>
</dbReference>
<protein>
    <submittedName>
        <fullName evidence="2">D-alanyl-D-alanine carboxypeptidase</fullName>
    </submittedName>
</protein>
<gene>
    <name evidence="2" type="ORF">UFOVP337_56</name>
</gene>
<proteinExistence type="predicted"/>
<organism evidence="2">
    <name type="scientific">uncultured Caudovirales phage</name>
    <dbReference type="NCBI Taxonomy" id="2100421"/>
    <lineage>
        <taxon>Viruses</taxon>
        <taxon>Duplodnaviria</taxon>
        <taxon>Heunggongvirae</taxon>
        <taxon>Uroviricota</taxon>
        <taxon>Caudoviricetes</taxon>
        <taxon>Peduoviridae</taxon>
        <taxon>Maltschvirus</taxon>
        <taxon>Maltschvirus maltsch</taxon>
    </lineage>
</organism>
<dbReference type="Gene3D" id="3.30.1380.10">
    <property type="match status" value="1"/>
</dbReference>
<accession>A0A6J5M3A0</accession>
<dbReference type="EMBL" id="LR796354">
    <property type="protein sequence ID" value="CAB4139556.1"/>
    <property type="molecule type" value="Genomic_DNA"/>
</dbReference>